<feature type="compositionally biased region" description="Low complexity" evidence="8">
    <location>
        <begin position="1"/>
        <end position="13"/>
    </location>
</feature>
<feature type="compositionally biased region" description="Low complexity" evidence="8">
    <location>
        <begin position="158"/>
        <end position="172"/>
    </location>
</feature>
<evidence type="ECO:0000313" key="10">
    <source>
        <dbReference type="EMBL" id="KAF2668472.1"/>
    </source>
</evidence>
<name>A0A6A6U8H7_9PEZI</name>
<dbReference type="InterPro" id="IPR052727">
    <property type="entry name" value="Rab4/Rab5_effector"/>
</dbReference>
<dbReference type="GO" id="GO:0008270">
    <property type="term" value="F:zinc ion binding"/>
    <property type="evidence" value="ECO:0007669"/>
    <property type="project" value="UniProtKB-KW"/>
</dbReference>
<dbReference type="Pfam" id="PF01363">
    <property type="entry name" value="FYVE"/>
    <property type="match status" value="2"/>
</dbReference>
<evidence type="ECO:0000256" key="4">
    <source>
        <dbReference type="ARBA" id="ARBA00022833"/>
    </source>
</evidence>
<keyword evidence="4" id="KW-0862">Zinc</keyword>
<keyword evidence="5" id="KW-0234">DNA repair</keyword>
<evidence type="ECO:0000256" key="5">
    <source>
        <dbReference type="ARBA" id="ARBA00023204"/>
    </source>
</evidence>
<evidence type="ECO:0000313" key="11">
    <source>
        <dbReference type="Proteomes" id="UP000799302"/>
    </source>
</evidence>
<dbReference type="InterPro" id="IPR017455">
    <property type="entry name" value="Znf_FYVE-rel"/>
</dbReference>
<keyword evidence="7" id="KW-0175">Coiled coil</keyword>
<dbReference type="Gene3D" id="4.10.860.20">
    <property type="entry name" value="Rabenosyn, Rab binding domain"/>
    <property type="match status" value="1"/>
</dbReference>
<dbReference type="InterPro" id="IPR036531">
    <property type="entry name" value="Rbsn_Rab-bd_sf"/>
</dbReference>
<reference evidence="10" key="1">
    <citation type="journal article" date="2020" name="Stud. Mycol.">
        <title>101 Dothideomycetes genomes: a test case for predicting lifestyles and emergence of pathogens.</title>
        <authorList>
            <person name="Haridas S."/>
            <person name="Albert R."/>
            <person name="Binder M."/>
            <person name="Bloem J."/>
            <person name="Labutti K."/>
            <person name="Salamov A."/>
            <person name="Andreopoulos B."/>
            <person name="Baker S."/>
            <person name="Barry K."/>
            <person name="Bills G."/>
            <person name="Bluhm B."/>
            <person name="Cannon C."/>
            <person name="Castanera R."/>
            <person name="Culley D."/>
            <person name="Daum C."/>
            <person name="Ezra D."/>
            <person name="Gonzalez J."/>
            <person name="Henrissat B."/>
            <person name="Kuo A."/>
            <person name="Liang C."/>
            <person name="Lipzen A."/>
            <person name="Lutzoni F."/>
            <person name="Magnuson J."/>
            <person name="Mondo S."/>
            <person name="Nolan M."/>
            <person name="Ohm R."/>
            <person name="Pangilinan J."/>
            <person name="Park H.-J."/>
            <person name="Ramirez L."/>
            <person name="Alfaro M."/>
            <person name="Sun H."/>
            <person name="Tritt A."/>
            <person name="Yoshinaga Y."/>
            <person name="Zwiers L.-H."/>
            <person name="Turgeon B."/>
            <person name="Goodwin S."/>
            <person name="Spatafora J."/>
            <person name="Crous P."/>
            <person name="Grigoriev I."/>
        </authorList>
    </citation>
    <scope>NUCLEOTIDE SEQUENCE</scope>
    <source>
        <strain evidence="10">CBS 115976</strain>
    </source>
</reference>
<keyword evidence="1" id="KW-0479">Metal-binding</keyword>
<dbReference type="GO" id="GO:0003677">
    <property type="term" value="F:DNA binding"/>
    <property type="evidence" value="ECO:0007669"/>
    <property type="project" value="InterPro"/>
</dbReference>
<dbReference type="PANTHER" id="PTHR13510">
    <property type="entry name" value="FYVE-FINGER-CONTAINING RAB5 EFFECTOR PROTEIN RABENOSYN-5-RELATED"/>
    <property type="match status" value="1"/>
</dbReference>
<dbReference type="GO" id="GO:0006281">
    <property type="term" value="P:DNA repair"/>
    <property type="evidence" value="ECO:0007669"/>
    <property type="project" value="UniProtKB-KW"/>
</dbReference>
<keyword evidence="3 6" id="KW-0863">Zinc-finger</keyword>
<proteinExistence type="predicted"/>
<dbReference type="PROSITE" id="PS50178">
    <property type="entry name" value="ZF_FYVE"/>
    <property type="match status" value="1"/>
</dbReference>
<keyword evidence="11" id="KW-1185">Reference proteome</keyword>
<feature type="coiled-coil region" evidence="7">
    <location>
        <begin position="596"/>
        <end position="663"/>
    </location>
</feature>
<feature type="region of interest" description="Disordered" evidence="8">
    <location>
        <begin position="157"/>
        <end position="217"/>
    </location>
</feature>
<dbReference type="InterPro" id="IPR013087">
    <property type="entry name" value="Znf_C2H2_type"/>
</dbReference>
<dbReference type="SMART" id="SM00064">
    <property type="entry name" value="FYVE"/>
    <property type="match status" value="2"/>
</dbReference>
<evidence type="ECO:0000259" key="9">
    <source>
        <dbReference type="PROSITE" id="PS50178"/>
    </source>
</evidence>
<feature type="compositionally biased region" description="Polar residues" evidence="8">
    <location>
        <begin position="52"/>
        <end position="67"/>
    </location>
</feature>
<sequence length="674" mass="74339">MSGRVLGRGRVLGNPRNAAVQPVTSSISGPSNIPPSSDSSTSLTSSLSGSTAQDATASNSRSTVGTSSQDLASHVSLGVPDNAAAANASSRIICPICSEQMVTLLQLNRHLDDAHQNLEEVQQDEVKNWFQAQVDKAKKLPALAVLEKKFKALDVFESNSSATPPPASSSNTVMRSSANGSAVRNVGSGHSTPEPSAPKPPPEREVTKRHWQRPSYGDMCSDPPCGKRLGGNNGSVNCANCGKLFCEDHTMYQMKLSEDAQHDPVRGIWSRVCETCYKSRDGYNDNKGFERNHTDLFASIRRKNVDKVHLETSRLEKRLTKLTQLLANPPASESEGKGLLWSFSGGAKTQQRNLEQSIIAWEDDATVPNCPFCQQEFSNYTFRRHHCRLCGRVVCGDVQTLCSTLMPLNVAAEKGQIPVGLDVRMCKDCKHTLFSKADFDLEVHNKPPDQRSYENLVQFERGIRLLLPKFQKLLLALQDPEQPPSAIQIADATKVRKRLTDSFIQYETAARRIRDFPTSSPTQARLQKAVYQQASNFLHLNMLPLKALPKILKHASPHGASKARLNNAPGNALASIKYNDRLAAETSSNPSSSSAIESLEAEERELRERLIILEEQKFIVTEMLNDARKKRKFEEMAALSSNVDDLSREIDNLRARVVKVEGDFEGLYTEMNGG</sequence>
<dbReference type="InterPro" id="IPR006642">
    <property type="entry name" value="Rad18_UBZ4"/>
</dbReference>
<evidence type="ECO:0000256" key="6">
    <source>
        <dbReference type="PROSITE-ProRule" id="PRU00091"/>
    </source>
</evidence>
<dbReference type="InterPro" id="IPR021565">
    <property type="entry name" value="Rbsn_Rab-bd"/>
</dbReference>
<dbReference type="SUPFAM" id="SSF140125">
    <property type="entry name" value="Rabenosyn-5 Rab-binding domain-like"/>
    <property type="match status" value="1"/>
</dbReference>
<dbReference type="AlphaFoldDB" id="A0A6A6U8H7"/>
<dbReference type="InterPro" id="IPR000306">
    <property type="entry name" value="Znf_FYVE"/>
</dbReference>
<dbReference type="Pfam" id="PF11464">
    <property type="entry name" value="Rbsn"/>
    <property type="match status" value="1"/>
</dbReference>
<feature type="region of interest" description="Disordered" evidence="8">
    <location>
        <begin position="1"/>
        <end position="67"/>
    </location>
</feature>
<dbReference type="Gene3D" id="3.30.40.10">
    <property type="entry name" value="Zinc/RING finger domain, C3HC4 (zinc finger)"/>
    <property type="match status" value="2"/>
</dbReference>
<protein>
    <recommendedName>
        <fullName evidence="9">FYVE-type domain-containing protein</fullName>
    </recommendedName>
</protein>
<evidence type="ECO:0000256" key="7">
    <source>
        <dbReference type="SAM" id="Coils"/>
    </source>
</evidence>
<feature type="domain" description="FYVE-type" evidence="9">
    <location>
        <begin position="364"/>
        <end position="434"/>
    </location>
</feature>
<feature type="compositionally biased region" description="Polar residues" evidence="8">
    <location>
        <begin position="173"/>
        <end position="182"/>
    </location>
</feature>
<organism evidence="10 11">
    <name type="scientific">Microthyrium microscopicum</name>
    <dbReference type="NCBI Taxonomy" id="703497"/>
    <lineage>
        <taxon>Eukaryota</taxon>
        <taxon>Fungi</taxon>
        <taxon>Dikarya</taxon>
        <taxon>Ascomycota</taxon>
        <taxon>Pezizomycotina</taxon>
        <taxon>Dothideomycetes</taxon>
        <taxon>Dothideomycetes incertae sedis</taxon>
        <taxon>Microthyriales</taxon>
        <taxon>Microthyriaceae</taxon>
        <taxon>Microthyrium</taxon>
    </lineage>
</organism>
<evidence type="ECO:0000256" key="2">
    <source>
        <dbReference type="ARBA" id="ARBA00022763"/>
    </source>
</evidence>
<dbReference type="InterPro" id="IPR011011">
    <property type="entry name" value="Znf_FYVE_PHD"/>
</dbReference>
<evidence type="ECO:0000256" key="1">
    <source>
        <dbReference type="ARBA" id="ARBA00022723"/>
    </source>
</evidence>
<dbReference type="SMART" id="SM00734">
    <property type="entry name" value="ZnF_Rad18"/>
    <property type="match status" value="1"/>
</dbReference>
<evidence type="ECO:0000256" key="8">
    <source>
        <dbReference type="SAM" id="MobiDB-lite"/>
    </source>
</evidence>
<gene>
    <name evidence="10" type="ORF">BT63DRAFT_433253</name>
</gene>
<accession>A0A6A6U8H7</accession>
<dbReference type="SUPFAM" id="SSF57903">
    <property type="entry name" value="FYVE/PHD zinc finger"/>
    <property type="match status" value="2"/>
</dbReference>
<dbReference type="EMBL" id="MU004236">
    <property type="protein sequence ID" value="KAF2668472.1"/>
    <property type="molecule type" value="Genomic_DNA"/>
</dbReference>
<dbReference type="CDD" id="cd15761">
    <property type="entry name" value="FYVE1_Vac1p_like"/>
    <property type="match status" value="1"/>
</dbReference>
<dbReference type="PROSITE" id="PS00028">
    <property type="entry name" value="ZINC_FINGER_C2H2_1"/>
    <property type="match status" value="1"/>
</dbReference>
<dbReference type="InterPro" id="IPR013083">
    <property type="entry name" value="Znf_RING/FYVE/PHD"/>
</dbReference>
<dbReference type="CDD" id="cd15737">
    <property type="entry name" value="FYVE2_Vac1p_like"/>
    <property type="match status" value="1"/>
</dbReference>
<dbReference type="OrthoDB" id="166134at2759"/>
<keyword evidence="2" id="KW-0227">DNA damage</keyword>
<dbReference type="PANTHER" id="PTHR13510:SF44">
    <property type="entry name" value="RABENOSYN-5"/>
    <property type="match status" value="1"/>
</dbReference>
<feature type="compositionally biased region" description="Low complexity" evidence="8">
    <location>
        <begin position="24"/>
        <end position="51"/>
    </location>
</feature>
<dbReference type="Proteomes" id="UP000799302">
    <property type="component" value="Unassembled WGS sequence"/>
</dbReference>
<evidence type="ECO:0000256" key="3">
    <source>
        <dbReference type="ARBA" id="ARBA00022771"/>
    </source>
</evidence>